<sequence length="254" mass="29019">MSKESSHYAQQYAEHNDWQLERGKRLLAVANPKEGQSVLDVGCGTGELSLGLARAVSPTGKVFALDPDGERLKIARASVPPEIDNIIFLEEGAEEIKGVESASVDLAFSNYVLHWIADKGKALREIARCLRTDGRLVMECVAGWSLEAERITTTMGKNVEEIMLAIRDRQHFIDQDQWMRLFHEHGFTVEHIETFDVRLEFMNLATFHDWFEASTHGLFRREMLTDDSMRRVREEYPGKVVHDMQAFQAVVQKR</sequence>
<protein>
    <submittedName>
        <fullName evidence="2">Methyltransferase domain-containing protein</fullName>
    </submittedName>
</protein>
<feature type="domain" description="Methyltransferase" evidence="1">
    <location>
        <begin position="33"/>
        <end position="186"/>
    </location>
</feature>
<dbReference type="Gene3D" id="3.40.50.150">
    <property type="entry name" value="Vaccinia Virus protein VP39"/>
    <property type="match status" value="1"/>
</dbReference>
<keyword evidence="2" id="KW-0808">Transferase</keyword>
<evidence type="ECO:0000259" key="1">
    <source>
        <dbReference type="Pfam" id="PF13847"/>
    </source>
</evidence>
<accession>A0A450SED4</accession>
<dbReference type="InterPro" id="IPR025714">
    <property type="entry name" value="Methyltranfer_dom"/>
</dbReference>
<keyword evidence="2" id="KW-0489">Methyltransferase</keyword>
<dbReference type="CDD" id="cd02440">
    <property type="entry name" value="AdoMet_MTases"/>
    <property type="match status" value="1"/>
</dbReference>
<gene>
    <name evidence="2" type="ORF">BECKDK2373C_GA0170839_103112</name>
</gene>
<reference evidence="2" key="1">
    <citation type="submission" date="2019-02" db="EMBL/GenBank/DDBJ databases">
        <authorList>
            <person name="Gruber-Vodicka R. H."/>
            <person name="Seah K. B. B."/>
        </authorList>
    </citation>
    <scope>NUCLEOTIDE SEQUENCE</scope>
    <source>
        <strain evidence="2">BECK_DK161</strain>
    </source>
</reference>
<organism evidence="2">
    <name type="scientific">Candidatus Kentrum sp. DK</name>
    <dbReference type="NCBI Taxonomy" id="2126562"/>
    <lineage>
        <taxon>Bacteria</taxon>
        <taxon>Pseudomonadati</taxon>
        <taxon>Pseudomonadota</taxon>
        <taxon>Gammaproteobacteria</taxon>
        <taxon>Candidatus Kentrum</taxon>
    </lineage>
</organism>
<dbReference type="PANTHER" id="PTHR43861">
    <property type="entry name" value="TRANS-ACONITATE 2-METHYLTRANSFERASE-RELATED"/>
    <property type="match status" value="1"/>
</dbReference>
<dbReference type="GO" id="GO:0032259">
    <property type="term" value="P:methylation"/>
    <property type="evidence" value="ECO:0007669"/>
    <property type="project" value="UniProtKB-KW"/>
</dbReference>
<dbReference type="SUPFAM" id="SSF53335">
    <property type="entry name" value="S-adenosyl-L-methionine-dependent methyltransferases"/>
    <property type="match status" value="1"/>
</dbReference>
<evidence type="ECO:0000313" key="2">
    <source>
        <dbReference type="EMBL" id="VFJ51043.1"/>
    </source>
</evidence>
<proteinExistence type="predicted"/>
<dbReference type="InterPro" id="IPR029063">
    <property type="entry name" value="SAM-dependent_MTases_sf"/>
</dbReference>
<dbReference type="GO" id="GO:0008168">
    <property type="term" value="F:methyltransferase activity"/>
    <property type="evidence" value="ECO:0007669"/>
    <property type="project" value="UniProtKB-KW"/>
</dbReference>
<dbReference type="AlphaFoldDB" id="A0A450SED4"/>
<name>A0A450SED4_9GAMM</name>
<dbReference type="PANTHER" id="PTHR43861:SF1">
    <property type="entry name" value="TRANS-ACONITATE 2-METHYLTRANSFERASE"/>
    <property type="match status" value="1"/>
</dbReference>
<dbReference type="EMBL" id="CAADEY010000031">
    <property type="protein sequence ID" value="VFJ51043.1"/>
    <property type="molecule type" value="Genomic_DNA"/>
</dbReference>
<dbReference type="Pfam" id="PF13847">
    <property type="entry name" value="Methyltransf_31"/>
    <property type="match status" value="1"/>
</dbReference>